<feature type="region of interest" description="Disordered" evidence="6">
    <location>
        <begin position="368"/>
        <end position="408"/>
    </location>
</feature>
<evidence type="ECO:0000256" key="1">
    <source>
        <dbReference type="ARBA" id="ARBA00004651"/>
    </source>
</evidence>
<evidence type="ECO:0000256" key="3">
    <source>
        <dbReference type="ARBA" id="ARBA00022692"/>
    </source>
</evidence>
<dbReference type="InterPro" id="IPR004869">
    <property type="entry name" value="MMPL_dom"/>
</dbReference>
<feature type="transmembrane region" description="Helical" evidence="7">
    <location>
        <begin position="482"/>
        <end position="503"/>
    </location>
</feature>
<keyword evidence="2" id="KW-1003">Cell membrane</keyword>
<evidence type="ECO:0000259" key="8">
    <source>
        <dbReference type="PROSITE" id="PS50156"/>
    </source>
</evidence>
<keyword evidence="4 7" id="KW-1133">Transmembrane helix</keyword>
<protein>
    <submittedName>
        <fullName evidence="9">Transporter</fullName>
    </submittedName>
</protein>
<dbReference type="Proteomes" id="UP000196228">
    <property type="component" value="Chromosome"/>
</dbReference>
<feature type="transmembrane region" description="Helical" evidence="7">
    <location>
        <begin position="264"/>
        <end position="282"/>
    </location>
</feature>
<feature type="transmembrane region" description="Helical" evidence="7">
    <location>
        <begin position="755"/>
        <end position="775"/>
    </location>
</feature>
<dbReference type="PANTHER" id="PTHR33406">
    <property type="entry name" value="MEMBRANE PROTEIN MJ1562-RELATED"/>
    <property type="match status" value="1"/>
</dbReference>
<feature type="transmembrane region" description="Helical" evidence="7">
    <location>
        <begin position="45"/>
        <end position="65"/>
    </location>
</feature>
<evidence type="ECO:0000256" key="2">
    <source>
        <dbReference type="ARBA" id="ARBA00022475"/>
    </source>
</evidence>
<dbReference type="OrthoDB" id="7051771at2"/>
<dbReference type="KEGG" id="cceu:CBR64_09990"/>
<dbReference type="SUPFAM" id="SSF82866">
    <property type="entry name" value="Multidrug efflux transporter AcrB transmembrane domain"/>
    <property type="match status" value="2"/>
</dbReference>
<dbReference type="Gene3D" id="1.20.1640.10">
    <property type="entry name" value="Multidrug efflux transporter AcrB transmembrane domain"/>
    <property type="match status" value="2"/>
</dbReference>
<feature type="region of interest" description="Disordered" evidence="6">
    <location>
        <begin position="1025"/>
        <end position="1051"/>
    </location>
</feature>
<accession>A0A1Y0HUB8</accession>
<evidence type="ECO:0000313" key="9">
    <source>
        <dbReference type="EMBL" id="ARU51767.1"/>
    </source>
</evidence>
<feature type="region of interest" description="Disordered" evidence="6">
    <location>
        <begin position="423"/>
        <end position="468"/>
    </location>
</feature>
<dbReference type="PROSITE" id="PS50156">
    <property type="entry name" value="SSD"/>
    <property type="match status" value="1"/>
</dbReference>
<dbReference type="PANTHER" id="PTHR33406:SF13">
    <property type="entry name" value="MEMBRANE PROTEIN YDFJ"/>
    <property type="match status" value="1"/>
</dbReference>
<dbReference type="EMBL" id="CP021383">
    <property type="protein sequence ID" value="ARU51767.1"/>
    <property type="molecule type" value="Genomic_DNA"/>
</dbReference>
<evidence type="ECO:0000313" key="10">
    <source>
        <dbReference type="Proteomes" id="UP000196228"/>
    </source>
</evidence>
<feature type="compositionally biased region" description="Low complexity" evidence="6">
    <location>
        <begin position="440"/>
        <end position="468"/>
    </location>
</feature>
<feature type="transmembrane region" description="Helical" evidence="7">
    <location>
        <begin position="337"/>
        <end position="362"/>
    </location>
</feature>
<proteinExistence type="predicted"/>
<dbReference type="InterPro" id="IPR000731">
    <property type="entry name" value="SSD"/>
</dbReference>
<dbReference type="Pfam" id="PF03176">
    <property type="entry name" value="MMPL"/>
    <property type="match status" value="2"/>
</dbReference>
<dbReference type="GO" id="GO:0005886">
    <property type="term" value="C:plasma membrane"/>
    <property type="evidence" value="ECO:0007669"/>
    <property type="project" value="UniProtKB-SubCell"/>
</dbReference>
<feature type="compositionally biased region" description="Basic residues" evidence="6">
    <location>
        <begin position="368"/>
        <end position="380"/>
    </location>
</feature>
<comment type="subcellular location">
    <subcellularLocation>
        <location evidence="1">Cell membrane</location>
        <topology evidence="1">Multi-pass membrane protein</topology>
    </subcellularLocation>
</comment>
<sequence>MSVSDTVAHRIQRRILKSVCTLPRRPLVSSALYSLGRWAVGARRLVLAAWIGILVLAGALAGLVGQGLDDEVTIPGTESQAALDRLAATFPQVSGASAQVIVVAPDGSTIEDDAVRAPVEDAVTALGDVAGVAAVTSPYDDTMTASISDDDVATLMTIQLDEGQSEVTDATKDALGDVVDDLAAALPDGAQAALGGQLFSTEFPTLTVTEALGLLVALVVLVLTFGSFVAAGLPLLNAVTGVGVTMGLLFAATAVAQINSTTPMLAVMLGLAVGIDYALFIVSRHRDELASGLSVEEAAARSVATAGSAVIFAGLTVMIALVGLGVAGIPFLTVMGVAAAVGVGLAVLVSITLLPAMLGFAGERLRPKAPRRRGRGRRRAVAGADGGGSAGATEPPGRRAGRAAAAPEDAKGVVGLIERDSGVSLRTQEDRDREPGAPRGASDADGSPSTSGAAAADPTTAALSSTETSAHRNRFFAGWVRTVTRVPLLTIGLVVAAIVLLTLPARDLQLALPDAGTLPEDNQARVTYDLVSEHFGPGFNGPLIVTGTIVTSTDPVGLMNDLGDEIAGLPGVADVPLATPNLTADTGIVQVVPTGAPDSEETKDLVTEIRAQHDHFLDAYGVDLAVTGFTAVGIDVSAKLGAALLPFAFVVVGLSLVLLTMVFRSIAVPIKATLGYLFSVGAAFGVVTLVFEHGFLADALNVTRLGPVISFMPIVLMGVLFGLAMDYEVFLVARIREDYVHSGKARRSIFTGFQASAKVVTAAAVIMFAVFVAFVPEGDMSLKPIALGLAVGVLVDAFVVRMTLVPAVLAMLGDKAWWMPRWLDRVLPSFDVEGEGLSKELALADWPEPGSTDAVVAHDLVVAGAQGPLADPVTVRVPDGGSLVVHGRSPAAVSGVVLALAGRLRPASGALKVTGLVLPERALSVRRRVALVDLAADVAALPGDAPAPAAHRVPAASSVAALLREDPRLLAVVGTDAVTSPAERAALAEVLAQATERGTAVVLGAVGPAPTDLAPPGTQVLDLHAPDPTHAVPAPADPASAVGPRTEEVPA</sequence>
<feature type="transmembrane region" description="Helical" evidence="7">
    <location>
        <begin position="303"/>
        <end position="331"/>
    </location>
</feature>
<evidence type="ECO:0000256" key="4">
    <source>
        <dbReference type="ARBA" id="ARBA00022989"/>
    </source>
</evidence>
<feature type="compositionally biased region" description="Low complexity" evidence="6">
    <location>
        <begin position="1031"/>
        <end position="1044"/>
    </location>
</feature>
<feature type="transmembrane region" description="Helical" evidence="7">
    <location>
        <begin position="640"/>
        <end position="662"/>
    </location>
</feature>
<dbReference type="InterPro" id="IPR050545">
    <property type="entry name" value="Mycobact_MmpL"/>
</dbReference>
<feature type="transmembrane region" description="Helical" evidence="7">
    <location>
        <begin position="211"/>
        <end position="231"/>
    </location>
</feature>
<evidence type="ECO:0000256" key="5">
    <source>
        <dbReference type="ARBA" id="ARBA00023136"/>
    </source>
</evidence>
<feature type="transmembrane region" description="Helical" evidence="7">
    <location>
        <begin position="238"/>
        <end position="258"/>
    </location>
</feature>
<dbReference type="AlphaFoldDB" id="A0A1Y0HUB8"/>
<organism evidence="9 10">
    <name type="scientific">Cellulosimicrobium cellulans</name>
    <name type="common">Arthrobacter luteus</name>
    <dbReference type="NCBI Taxonomy" id="1710"/>
    <lineage>
        <taxon>Bacteria</taxon>
        <taxon>Bacillati</taxon>
        <taxon>Actinomycetota</taxon>
        <taxon>Actinomycetes</taxon>
        <taxon>Micrococcales</taxon>
        <taxon>Promicromonosporaceae</taxon>
        <taxon>Cellulosimicrobium</taxon>
    </lineage>
</organism>
<keyword evidence="5 7" id="KW-0472">Membrane</keyword>
<evidence type="ECO:0000256" key="6">
    <source>
        <dbReference type="SAM" id="MobiDB-lite"/>
    </source>
</evidence>
<feature type="domain" description="SSD" evidence="8">
    <location>
        <begin position="235"/>
        <end position="360"/>
    </location>
</feature>
<name>A0A1Y0HUB8_CELCE</name>
<feature type="transmembrane region" description="Helical" evidence="7">
    <location>
        <begin position="711"/>
        <end position="735"/>
    </location>
</feature>
<evidence type="ECO:0000256" key="7">
    <source>
        <dbReference type="SAM" id="Phobius"/>
    </source>
</evidence>
<feature type="transmembrane region" description="Helical" evidence="7">
    <location>
        <begin position="787"/>
        <end position="812"/>
    </location>
</feature>
<keyword evidence="3 7" id="KW-0812">Transmembrane</keyword>
<feature type="transmembrane region" description="Helical" evidence="7">
    <location>
        <begin position="674"/>
        <end position="691"/>
    </location>
</feature>
<reference evidence="9 10" key="1">
    <citation type="submission" date="2017-05" db="EMBL/GenBank/DDBJ databases">
        <authorList>
            <person name="Song R."/>
            <person name="Chenine A.L."/>
            <person name="Ruprecht R.M."/>
        </authorList>
    </citation>
    <scope>NUCLEOTIDE SEQUENCE [LARGE SCALE GENOMIC DNA]</scope>
    <source>
        <strain evidence="9 10">PSBB019</strain>
    </source>
</reference>
<gene>
    <name evidence="9" type="ORF">CBR64_09990</name>
</gene>
<feature type="compositionally biased region" description="Basic and acidic residues" evidence="6">
    <location>
        <begin position="423"/>
        <end position="436"/>
    </location>
</feature>